<organism evidence="1 2">
    <name type="scientific">Clathrus columnatus</name>
    <dbReference type="NCBI Taxonomy" id="1419009"/>
    <lineage>
        <taxon>Eukaryota</taxon>
        <taxon>Fungi</taxon>
        <taxon>Dikarya</taxon>
        <taxon>Basidiomycota</taxon>
        <taxon>Agaricomycotina</taxon>
        <taxon>Agaricomycetes</taxon>
        <taxon>Phallomycetidae</taxon>
        <taxon>Phallales</taxon>
        <taxon>Clathraceae</taxon>
        <taxon>Clathrus</taxon>
    </lineage>
</organism>
<evidence type="ECO:0000313" key="2">
    <source>
        <dbReference type="Proteomes" id="UP001050691"/>
    </source>
</evidence>
<proteinExistence type="predicted"/>
<sequence>MTIAYIKPVLNPSRTLERSQIWDLQYIDKENKIFTLRAVRPSSTIFAPTFSPNTGVVGSPFQSTGLQARETDTPGIYQILYAESGADIAFQSGPNEGDQVLLEELKASLLNQKWKFLTQ</sequence>
<accession>A0AAV5AC17</accession>
<reference evidence="1" key="1">
    <citation type="submission" date="2021-10" db="EMBL/GenBank/DDBJ databases">
        <title>De novo Genome Assembly of Clathrus columnatus (Basidiomycota, Fungi) Using Illumina and Nanopore Sequence Data.</title>
        <authorList>
            <person name="Ogiso-Tanaka E."/>
            <person name="Itagaki H."/>
            <person name="Hosoya T."/>
            <person name="Hosaka K."/>
        </authorList>
    </citation>
    <scope>NUCLEOTIDE SEQUENCE</scope>
    <source>
        <strain evidence="1">MO-923</strain>
    </source>
</reference>
<gene>
    <name evidence="1" type="ORF">Clacol_004409</name>
</gene>
<comment type="caution">
    <text evidence="1">The sequence shown here is derived from an EMBL/GenBank/DDBJ whole genome shotgun (WGS) entry which is preliminary data.</text>
</comment>
<protein>
    <submittedName>
        <fullName evidence="1">Uncharacterized protein</fullName>
    </submittedName>
</protein>
<dbReference type="EMBL" id="BPWL01000005">
    <property type="protein sequence ID" value="GJJ10183.1"/>
    <property type="molecule type" value="Genomic_DNA"/>
</dbReference>
<dbReference type="Gene3D" id="2.80.10.50">
    <property type="match status" value="1"/>
</dbReference>
<evidence type="ECO:0000313" key="1">
    <source>
        <dbReference type="EMBL" id="GJJ10183.1"/>
    </source>
</evidence>
<keyword evidence="2" id="KW-1185">Reference proteome</keyword>
<dbReference type="AlphaFoldDB" id="A0AAV5AC17"/>
<name>A0AAV5AC17_9AGAM</name>
<dbReference type="Proteomes" id="UP001050691">
    <property type="component" value="Unassembled WGS sequence"/>
</dbReference>